<proteinExistence type="predicted"/>
<keyword evidence="3" id="KW-1185">Reference proteome</keyword>
<dbReference type="VEuPathDB" id="FungiDB:LEMA_uP042620.1"/>
<name>E4ZNZ2_LEPMJ</name>
<accession>E4ZNZ2</accession>
<evidence type="ECO:0000256" key="1">
    <source>
        <dbReference type="SAM" id="MobiDB-lite"/>
    </source>
</evidence>
<evidence type="ECO:0000313" key="3">
    <source>
        <dbReference type="Proteomes" id="UP000002668"/>
    </source>
</evidence>
<dbReference type="HOGENOM" id="CLU_2904600_0_0_1"/>
<dbReference type="InParanoid" id="E4ZNZ2"/>
<sequence length="62" mass="6724">MTLLDAEHEHYTQGNRSLRSIFVPGGIQNLVEGTLGASLPRLSTLAPLPSPPPLRTLRASQF</sequence>
<dbReference type="Proteomes" id="UP000002668">
    <property type="component" value="Genome"/>
</dbReference>
<dbReference type="EMBL" id="FP929105">
    <property type="protein sequence ID" value="CBX93361.1"/>
    <property type="molecule type" value="Genomic_DNA"/>
</dbReference>
<organism evidence="3">
    <name type="scientific">Leptosphaeria maculans (strain JN3 / isolate v23.1.3 / race Av1-4-5-6-7-8)</name>
    <name type="common">Blackleg fungus</name>
    <name type="synonym">Phoma lingam</name>
    <dbReference type="NCBI Taxonomy" id="985895"/>
    <lineage>
        <taxon>Eukaryota</taxon>
        <taxon>Fungi</taxon>
        <taxon>Dikarya</taxon>
        <taxon>Ascomycota</taxon>
        <taxon>Pezizomycotina</taxon>
        <taxon>Dothideomycetes</taxon>
        <taxon>Pleosporomycetidae</taxon>
        <taxon>Pleosporales</taxon>
        <taxon>Pleosporineae</taxon>
        <taxon>Leptosphaeriaceae</taxon>
        <taxon>Plenodomus</taxon>
        <taxon>Plenodomus lingam/Leptosphaeria maculans species complex</taxon>
    </lineage>
</organism>
<evidence type="ECO:0000313" key="2">
    <source>
        <dbReference type="EMBL" id="CBX93361.1"/>
    </source>
</evidence>
<feature type="region of interest" description="Disordered" evidence="1">
    <location>
        <begin position="43"/>
        <end position="62"/>
    </location>
</feature>
<dbReference type="AlphaFoldDB" id="E4ZNZ2"/>
<protein>
    <submittedName>
        <fullName evidence="2">Predicted protein</fullName>
    </submittedName>
</protein>
<gene>
    <name evidence="2" type="ORF">LEMA_uP042620.1</name>
</gene>
<reference evidence="3" key="1">
    <citation type="journal article" date="2011" name="Nat. Commun.">
        <title>Effector diversification within compartments of the Leptosphaeria maculans genome affected by Repeat-Induced Point mutations.</title>
        <authorList>
            <person name="Rouxel T."/>
            <person name="Grandaubert J."/>
            <person name="Hane J.K."/>
            <person name="Hoede C."/>
            <person name="van de Wouw A.P."/>
            <person name="Couloux A."/>
            <person name="Dominguez V."/>
            <person name="Anthouard V."/>
            <person name="Bally P."/>
            <person name="Bourras S."/>
            <person name="Cozijnsen A.J."/>
            <person name="Ciuffetti L.M."/>
            <person name="Degrave A."/>
            <person name="Dilmaghani A."/>
            <person name="Duret L."/>
            <person name="Fudal I."/>
            <person name="Goodwin S.B."/>
            <person name="Gout L."/>
            <person name="Glaser N."/>
            <person name="Linglin J."/>
            <person name="Kema G.H.J."/>
            <person name="Lapalu N."/>
            <person name="Lawrence C.B."/>
            <person name="May K."/>
            <person name="Meyer M."/>
            <person name="Ollivier B."/>
            <person name="Poulain J."/>
            <person name="Schoch C.L."/>
            <person name="Simon A."/>
            <person name="Spatafora J.W."/>
            <person name="Stachowiak A."/>
            <person name="Turgeon B.G."/>
            <person name="Tyler B.M."/>
            <person name="Vincent D."/>
            <person name="Weissenbach J."/>
            <person name="Amselem J."/>
            <person name="Quesneville H."/>
            <person name="Oliver R.P."/>
            <person name="Wincker P."/>
            <person name="Balesdent M.-H."/>
            <person name="Howlett B.J."/>
        </authorList>
    </citation>
    <scope>NUCLEOTIDE SEQUENCE [LARGE SCALE GENOMIC DNA]</scope>
    <source>
        <strain evidence="3">JN3 / isolate v23.1.3 / race Av1-4-5-6-7-8</strain>
    </source>
</reference>